<sequence length="49" mass="5598">MRRAIISGAAVMLSLSILIFYVGLPLFIQMKIRERAQLISGSETWDKWS</sequence>
<evidence type="ECO:0000313" key="2">
    <source>
        <dbReference type="EMBL" id="CAG7693625.1"/>
    </source>
</evidence>
<keyword evidence="1" id="KW-1133">Transmembrane helix</keyword>
<evidence type="ECO:0000313" key="3">
    <source>
        <dbReference type="Proteomes" id="UP000708208"/>
    </source>
</evidence>
<gene>
    <name evidence="2" type="ORF">AFUS01_LOCUS3769</name>
</gene>
<reference evidence="2" key="1">
    <citation type="submission" date="2021-06" db="EMBL/GenBank/DDBJ databases">
        <authorList>
            <person name="Hodson N. C."/>
            <person name="Mongue J. A."/>
            <person name="Jaron S. K."/>
        </authorList>
    </citation>
    <scope>NUCLEOTIDE SEQUENCE</scope>
</reference>
<protein>
    <submittedName>
        <fullName evidence="2">Uncharacterized protein</fullName>
    </submittedName>
</protein>
<keyword evidence="3" id="KW-1185">Reference proteome</keyword>
<dbReference type="Proteomes" id="UP000708208">
    <property type="component" value="Unassembled WGS sequence"/>
</dbReference>
<dbReference type="AlphaFoldDB" id="A0A8J2NIU5"/>
<evidence type="ECO:0000256" key="1">
    <source>
        <dbReference type="SAM" id="Phobius"/>
    </source>
</evidence>
<keyword evidence="1" id="KW-0812">Transmembrane</keyword>
<keyword evidence="1" id="KW-0472">Membrane</keyword>
<organism evidence="2 3">
    <name type="scientific">Allacma fusca</name>
    <dbReference type="NCBI Taxonomy" id="39272"/>
    <lineage>
        <taxon>Eukaryota</taxon>
        <taxon>Metazoa</taxon>
        <taxon>Ecdysozoa</taxon>
        <taxon>Arthropoda</taxon>
        <taxon>Hexapoda</taxon>
        <taxon>Collembola</taxon>
        <taxon>Symphypleona</taxon>
        <taxon>Sminthuridae</taxon>
        <taxon>Allacma</taxon>
    </lineage>
</organism>
<feature type="non-terminal residue" evidence="2">
    <location>
        <position position="1"/>
    </location>
</feature>
<feature type="transmembrane region" description="Helical" evidence="1">
    <location>
        <begin position="6"/>
        <end position="28"/>
    </location>
</feature>
<comment type="caution">
    <text evidence="2">The sequence shown here is derived from an EMBL/GenBank/DDBJ whole genome shotgun (WGS) entry which is preliminary data.</text>
</comment>
<name>A0A8J2NIU5_9HEXA</name>
<accession>A0A8J2NIU5</accession>
<proteinExistence type="predicted"/>
<dbReference type="EMBL" id="CAJVCH010022825">
    <property type="protein sequence ID" value="CAG7693625.1"/>
    <property type="molecule type" value="Genomic_DNA"/>
</dbReference>